<evidence type="ECO:0000256" key="1">
    <source>
        <dbReference type="ARBA" id="ARBA00005564"/>
    </source>
</evidence>
<dbReference type="AlphaFoldDB" id="A0A8H7CFE6"/>
<dbReference type="GO" id="GO:0017057">
    <property type="term" value="F:6-phosphogluconolactonase activity"/>
    <property type="evidence" value="ECO:0007669"/>
    <property type="project" value="TreeGrafter"/>
</dbReference>
<comment type="similarity">
    <text evidence="1">Belongs to the cycloisomerase 2 family.</text>
</comment>
<dbReference type="PANTHER" id="PTHR30344">
    <property type="entry name" value="6-PHOSPHOGLUCONOLACTONASE-RELATED"/>
    <property type="match status" value="1"/>
</dbReference>
<evidence type="ECO:0000313" key="4">
    <source>
        <dbReference type="Proteomes" id="UP000623467"/>
    </source>
</evidence>
<proteinExistence type="inferred from homology"/>
<gene>
    <name evidence="3" type="ORF">MSAN_02397700</name>
</gene>
<organism evidence="3 4">
    <name type="scientific">Mycena sanguinolenta</name>
    <dbReference type="NCBI Taxonomy" id="230812"/>
    <lineage>
        <taxon>Eukaryota</taxon>
        <taxon>Fungi</taxon>
        <taxon>Dikarya</taxon>
        <taxon>Basidiomycota</taxon>
        <taxon>Agaricomycotina</taxon>
        <taxon>Agaricomycetes</taxon>
        <taxon>Agaricomycetidae</taxon>
        <taxon>Agaricales</taxon>
        <taxon>Marasmiineae</taxon>
        <taxon>Mycenaceae</taxon>
        <taxon>Mycena</taxon>
    </lineage>
</organism>
<name>A0A8H7CFE6_9AGAR</name>
<dbReference type="EMBL" id="JACAZH010000050">
    <property type="protein sequence ID" value="KAF7333957.1"/>
    <property type="molecule type" value="Genomic_DNA"/>
</dbReference>
<dbReference type="Proteomes" id="UP000623467">
    <property type="component" value="Unassembled WGS sequence"/>
</dbReference>
<dbReference type="GO" id="GO:0016853">
    <property type="term" value="F:isomerase activity"/>
    <property type="evidence" value="ECO:0007669"/>
    <property type="project" value="UniProtKB-KW"/>
</dbReference>
<protein>
    <submittedName>
        <fullName evidence="3">Isomerase YbhE</fullName>
    </submittedName>
</protein>
<feature type="compositionally biased region" description="Basic and acidic residues" evidence="2">
    <location>
        <begin position="280"/>
        <end position="291"/>
    </location>
</feature>
<dbReference type="Pfam" id="PF10282">
    <property type="entry name" value="Lactonase"/>
    <property type="match status" value="1"/>
</dbReference>
<keyword evidence="4" id="KW-1185">Reference proteome</keyword>
<dbReference type="InterPro" id="IPR019405">
    <property type="entry name" value="Lactonase_7-beta_prop"/>
</dbReference>
<dbReference type="Gene3D" id="2.130.10.10">
    <property type="entry name" value="YVTN repeat-like/Quinoprotein amine dehydrogenase"/>
    <property type="match status" value="1"/>
</dbReference>
<feature type="region of interest" description="Disordered" evidence="2">
    <location>
        <begin position="264"/>
        <end position="300"/>
    </location>
</feature>
<keyword evidence="3" id="KW-0413">Isomerase</keyword>
<accession>A0A8H7CFE6</accession>
<evidence type="ECO:0000313" key="3">
    <source>
        <dbReference type="EMBL" id="KAF7333957.1"/>
    </source>
</evidence>
<sequence length="323" mass="34651">MVKFTIYTGGYTSFIVSYLFDTQTASLTYLDTIATTPDPSWITPHPTNPTLIYAVNEVAPLGALQVYETTPGGGLTLLDQISSGGNGPAFCAPLSTGQVAIMNYGSGNGEIIPTVNGGTKFDNSTTVLVTFPPPFNGTSNPHMAYEHGNEVFVPDLGGNKVWRIGRTGGPGDFSIHGFIPQPLGTGPRHMAILDDTIYLLHETANLLTAQLIPPYPNGTVTPEFLANATTVPDDVPAGGTYAAAELLLSPTSLEYPHPLPLRVQPQHRRHARPARRLHRDLRPDQQARARAGEAGVHGACGDPRDGARAWRGGGRVIWLRWGR</sequence>
<dbReference type="InterPro" id="IPR015943">
    <property type="entry name" value="WD40/YVTN_repeat-like_dom_sf"/>
</dbReference>
<dbReference type="PANTHER" id="PTHR30344:SF1">
    <property type="entry name" value="6-PHOSPHOGLUCONOLACTONASE"/>
    <property type="match status" value="1"/>
</dbReference>
<dbReference type="SUPFAM" id="SSF50974">
    <property type="entry name" value="Nitrous oxide reductase, N-terminal domain"/>
    <property type="match status" value="1"/>
</dbReference>
<feature type="compositionally biased region" description="Basic residues" evidence="2">
    <location>
        <begin position="265"/>
        <end position="279"/>
    </location>
</feature>
<comment type="caution">
    <text evidence="3">The sequence shown here is derived from an EMBL/GenBank/DDBJ whole genome shotgun (WGS) entry which is preliminary data.</text>
</comment>
<dbReference type="InterPro" id="IPR050282">
    <property type="entry name" value="Cycloisomerase_2"/>
</dbReference>
<evidence type="ECO:0000256" key="2">
    <source>
        <dbReference type="SAM" id="MobiDB-lite"/>
    </source>
</evidence>
<reference evidence="3" key="1">
    <citation type="submission" date="2020-05" db="EMBL/GenBank/DDBJ databases">
        <title>Mycena genomes resolve the evolution of fungal bioluminescence.</title>
        <authorList>
            <person name="Tsai I.J."/>
        </authorList>
    </citation>
    <scope>NUCLEOTIDE SEQUENCE</scope>
    <source>
        <strain evidence="3">160909Yilan</strain>
    </source>
</reference>
<dbReference type="InterPro" id="IPR011045">
    <property type="entry name" value="N2O_reductase_N"/>
</dbReference>
<dbReference type="OrthoDB" id="9972196at2759"/>